<sequence length="324" mass="35863">MKFPILKTHGSYNDFILIDEYSTDYGLNDEKRTQLTKALCDRSTTLGADGILFVQKSDQADARMRIFNADGTEPEMCGNGLRCASRYITELLSTQQATVETLKANLPVKQTESLYENIPTFEVLIDPVSFDVSTLPVIHDKSTLINTTIPELSPHLLFTAVSMPNPHIVTIVDEINEQDVQEIGEKANNLKSVFPKGVNVSFVKRIGSQQIFVQTYERGVGITNSCGTAMSASSLITCILHMNDASQDVTVLNNGGMVRCKVNTTADGYTVSLKGNATYVYKGTVTLDFSTLPSFTFEQEETFTAEDQQYKELELYAKKALQQS</sequence>
<feature type="binding site" evidence="8">
    <location>
        <position position="165"/>
    </location>
    <ligand>
        <name>substrate</name>
    </ligand>
</feature>
<dbReference type="NCBIfam" id="TIGR00652">
    <property type="entry name" value="DapF"/>
    <property type="match status" value="1"/>
</dbReference>
<evidence type="ECO:0000256" key="6">
    <source>
        <dbReference type="ARBA" id="ARBA00023235"/>
    </source>
</evidence>
<gene>
    <name evidence="8 10" type="primary">dapF</name>
    <name evidence="10" type="ORF">A374_09019</name>
</gene>
<evidence type="ECO:0000256" key="1">
    <source>
        <dbReference type="ARBA" id="ARBA00005196"/>
    </source>
</evidence>
<evidence type="ECO:0000256" key="9">
    <source>
        <dbReference type="PROSITE-ProRule" id="PRU10125"/>
    </source>
</evidence>
<dbReference type="PANTHER" id="PTHR31689">
    <property type="entry name" value="DIAMINOPIMELATE EPIMERASE, CHLOROPLASTIC"/>
    <property type="match status" value="1"/>
</dbReference>
<dbReference type="EC" id="5.1.1.7" evidence="3 8"/>
<dbReference type="GO" id="GO:0008837">
    <property type="term" value="F:diaminopimelate epimerase activity"/>
    <property type="evidence" value="ECO:0007669"/>
    <property type="project" value="UniProtKB-UniRule"/>
</dbReference>
<keyword evidence="6 8" id="KW-0413">Isomerase</keyword>
<reference evidence="10 11" key="1">
    <citation type="journal article" date="2012" name="J. Bacteriol.">
        <title>Genome of Bacillus macauensis ZFHKF-1, a Long-Chain-Forming Bacterium.</title>
        <authorList>
            <person name="Cai L."/>
            <person name="Zhang T."/>
        </authorList>
    </citation>
    <scope>NUCLEOTIDE SEQUENCE [LARGE SCALE GENOMIC DNA]</scope>
    <source>
        <strain evidence="10 11">ZFHKF-1</strain>
    </source>
</reference>
<feature type="binding site" evidence="8">
    <location>
        <position position="199"/>
    </location>
    <ligand>
        <name>substrate</name>
    </ligand>
</feature>
<name>I8UGH4_9BACL</name>
<keyword evidence="8" id="KW-0963">Cytoplasm</keyword>
<comment type="pathway">
    <text evidence="1 8">Amino-acid biosynthesis; L-lysine biosynthesis via DAP pathway; DL-2,6-diaminopimelate from LL-2,6-diaminopimelate: step 1/1.</text>
</comment>
<feature type="binding site" evidence="8">
    <location>
        <position position="68"/>
    </location>
    <ligand>
        <name>substrate</name>
    </ligand>
</feature>
<organism evidence="10 11">
    <name type="scientific">Fictibacillus macauensis ZFHKF-1</name>
    <dbReference type="NCBI Taxonomy" id="1196324"/>
    <lineage>
        <taxon>Bacteria</taxon>
        <taxon>Bacillati</taxon>
        <taxon>Bacillota</taxon>
        <taxon>Bacilli</taxon>
        <taxon>Bacillales</taxon>
        <taxon>Fictibacillaceae</taxon>
        <taxon>Fictibacillus</taxon>
    </lineage>
</organism>
<evidence type="ECO:0000256" key="3">
    <source>
        <dbReference type="ARBA" id="ARBA00013080"/>
    </source>
</evidence>
<dbReference type="Pfam" id="PF01678">
    <property type="entry name" value="DAP_epimerase"/>
    <property type="match status" value="2"/>
</dbReference>
<feature type="active site" description="Proton donor" evidence="8">
    <location>
        <position position="77"/>
    </location>
</feature>
<comment type="function">
    <text evidence="8">Catalyzes the stereoinversion of LL-2,6-diaminopimelate (L,L-DAP) to meso-diaminopimelate (meso-DAP), a precursor of L-lysine and an essential component of the bacterial peptidoglycan.</text>
</comment>
<dbReference type="eggNOG" id="COG0253">
    <property type="taxonomic scope" value="Bacteria"/>
</dbReference>
<accession>I8UGH4</accession>
<dbReference type="InterPro" id="IPR001653">
    <property type="entry name" value="DAP_epimerase_DapF"/>
</dbReference>
<feature type="active site" description="Proton acceptor" evidence="8">
    <location>
        <position position="226"/>
    </location>
</feature>
<evidence type="ECO:0000313" key="11">
    <source>
        <dbReference type="Proteomes" id="UP000004080"/>
    </source>
</evidence>
<dbReference type="RefSeq" id="WP_007201897.1">
    <property type="nucleotide sequence ID" value="NZ_AKKV01000024.1"/>
</dbReference>
<dbReference type="UniPathway" id="UPA00034">
    <property type="reaction ID" value="UER00025"/>
</dbReference>
<feature type="binding site" evidence="8">
    <location>
        <begin position="217"/>
        <end position="218"/>
    </location>
    <ligand>
        <name>substrate</name>
    </ligand>
</feature>
<dbReference type="HAMAP" id="MF_00197">
    <property type="entry name" value="DAP_epimerase"/>
    <property type="match status" value="1"/>
</dbReference>
<dbReference type="InterPro" id="IPR018510">
    <property type="entry name" value="DAP_epimerase_AS"/>
</dbReference>
<dbReference type="Gene3D" id="3.10.310.10">
    <property type="entry name" value="Diaminopimelate Epimerase, Chain A, domain 1"/>
    <property type="match status" value="2"/>
</dbReference>
<evidence type="ECO:0000256" key="8">
    <source>
        <dbReference type="HAMAP-Rule" id="MF_00197"/>
    </source>
</evidence>
<keyword evidence="4 8" id="KW-0028">Amino-acid biosynthesis</keyword>
<evidence type="ECO:0000256" key="4">
    <source>
        <dbReference type="ARBA" id="ARBA00022605"/>
    </source>
</evidence>
<comment type="catalytic activity">
    <reaction evidence="7 8">
        <text>(2S,6S)-2,6-diaminopimelate = meso-2,6-diaminopimelate</text>
        <dbReference type="Rhea" id="RHEA:15393"/>
        <dbReference type="ChEBI" id="CHEBI:57609"/>
        <dbReference type="ChEBI" id="CHEBI:57791"/>
        <dbReference type="EC" id="5.1.1.7"/>
    </reaction>
</comment>
<comment type="caution">
    <text evidence="10">The sequence shown here is derived from an EMBL/GenBank/DDBJ whole genome shotgun (WGS) entry which is preliminary data.</text>
</comment>
<comment type="caution">
    <text evidence="8">Lacks conserved residue(s) required for the propagation of feature annotation.</text>
</comment>
<feature type="site" description="Could be important to modulate the pK values of the two catalytic cysteine residues" evidence="8">
    <location>
        <position position="217"/>
    </location>
</feature>
<evidence type="ECO:0000313" key="10">
    <source>
        <dbReference type="EMBL" id="EIT85965.1"/>
    </source>
</evidence>
<feature type="binding site" evidence="8">
    <location>
        <position position="13"/>
    </location>
    <ligand>
        <name>substrate</name>
    </ligand>
</feature>
<dbReference type="AlphaFoldDB" id="I8UGH4"/>
<evidence type="ECO:0000256" key="2">
    <source>
        <dbReference type="ARBA" id="ARBA00010219"/>
    </source>
</evidence>
<dbReference type="Proteomes" id="UP000004080">
    <property type="component" value="Unassembled WGS sequence"/>
</dbReference>
<feature type="active site" evidence="9">
    <location>
        <position position="77"/>
    </location>
</feature>
<dbReference type="PATRIC" id="fig|1196324.3.peg.1846"/>
<keyword evidence="5 8" id="KW-0457">Lysine biosynthesis</keyword>
<feature type="site" description="Could be important to modulate the pK values of the two catalytic cysteine residues" evidence="8">
    <location>
        <position position="167"/>
    </location>
</feature>
<comment type="similarity">
    <text evidence="2 8">Belongs to the diaminopimelate epimerase family.</text>
</comment>
<keyword evidence="11" id="KW-1185">Reference proteome</keyword>
<feature type="binding site" evidence="8">
    <location>
        <begin position="227"/>
        <end position="228"/>
    </location>
    <ligand>
        <name>substrate</name>
    </ligand>
</feature>
<dbReference type="EMBL" id="AKKV01000024">
    <property type="protein sequence ID" value="EIT85965.1"/>
    <property type="molecule type" value="Genomic_DNA"/>
</dbReference>
<evidence type="ECO:0000256" key="7">
    <source>
        <dbReference type="ARBA" id="ARBA00051712"/>
    </source>
</evidence>
<comment type="subunit">
    <text evidence="8">Homodimer.</text>
</comment>
<dbReference type="PROSITE" id="PS01326">
    <property type="entry name" value="DAP_EPIMERASE"/>
    <property type="match status" value="1"/>
</dbReference>
<dbReference type="GO" id="GO:0009089">
    <property type="term" value="P:lysine biosynthetic process via diaminopimelate"/>
    <property type="evidence" value="ECO:0007669"/>
    <property type="project" value="UniProtKB-UniRule"/>
</dbReference>
<protein>
    <recommendedName>
        <fullName evidence="3 8">Diaminopimelate epimerase</fullName>
        <shortName evidence="8">DAP epimerase</shortName>
        <ecNumber evidence="3 8">5.1.1.7</ecNumber>
    </recommendedName>
    <alternativeName>
        <fullName evidence="8">PLP-independent amino acid racemase</fullName>
    </alternativeName>
</protein>
<comment type="subcellular location">
    <subcellularLocation>
        <location evidence="8">Cytoplasm</location>
    </subcellularLocation>
</comment>
<dbReference type="STRING" id="1196324.A374_09019"/>
<feature type="binding site" evidence="8">
    <location>
        <begin position="78"/>
        <end position="79"/>
    </location>
    <ligand>
        <name>substrate</name>
    </ligand>
</feature>
<dbReference type="PANTHER" id="PTHR31689:SF0">
    <property type="entry name" value="DIAMINOPIMELATE EPIMERASE"/>
    <property type="match status" value="1"/>
</dbReference>
<dbReference type="OrthoDB" id="9805408at2"/>
<proteinExistence type="inferred from homology"/>
<dbReference type="GO" id="GO:0005829">
    <property type="term" value="C:cytosol"/>
    <property type="evidence" value="ECO:0007669"/>
    <property type="project" value="TreeGrafter"/>
</dbReference>
<evidence type="ECO:0000256" key="5">
    <source>
        <dbReference type="ARBA" id="ARBA00023154"/>
    </source>
</evidence>
<dbReference type="SUPFAM" id="SSF54506">
    <property type="entry name" value="Diaminopimelate epimerase-like"/>
    <property type="match status" value="2"/>
</dbReference>